<organism evidence="2">
    <name type="scientific">Serratia fonticola</name>
    <dbReference type="NCBI Taxonomy" id="47917"/>
    <lineage>
        <taxon>Bacteria</taxon>
        <taxon>Pseudomonadati</taxon>
        <taxon>Pseudomonadota</taxon>
        <taxon>Gammaproteobacteria</taxon>
        <taxon>Enterobacterales</taxon>
        <taxon>Yersiniaceae</taxon>
        <taxon>Serratia</taxon>
    </lineage>
</organism>
<sequence length="104" mass="11297">MCWITATLARVSELKIPVNAVLLICWNSLARCLPGIRCGYVSTLGFGHGHSQKTNTGGENSKHGIWYADLPQAVAKVQQYGLKLIGLHMPHRFRGGLPASGTRV</sequence>
<dbReference type="GO" id="GO:0008836">
    <property type="term" value="F:diaminopimelate decarboxylase activity"/>
    <property type="evidence" value="ECO:0007669"/>
    <property type="project" value="UniProtKB-EC"/>
</dbReference>
<dbReference type="EMBL" id="CABEEZ010000097">
    <property type="protein sequence ID" value="VTR40354.1"/>
    <property type="molecule type" value="Genomic_DNA"/>
</dbReference>
<dbReference type="Gene3D" id="3.20.20.10">
    <property type="entry name" value="Alanine racemase"/>
    <property type="match status" value="1"/>
</dbReference>
<dbReference type="SUPFAM" id="SSF51419">
    <property type="entry name" value="PLP-binding barrel"/>
    <property type="match status" value="1"/>
</dbReference>
<name>A0A4U9VB90_SERFO</name>
<evidence type="ECO:0000313" key="2">
    <source>
        <dbReference type="EMBL" id="VTR40354.1"/>
    </source>
</evidence>
<accession>A0A4U9VB90</accession>
<dbReference type="Pfam" id="PF02784">
    <property type="entry name" value="Orn_Arg_deC_N"/>
    <property type="match status" value="1"/>
</dbReference>
<evidence type="ECO:0000259" key="1">
    <source>
        <dbReference type="Pfam" id="PF02784"/>
    </source>
</evidence>
<gene>
    <name evidence="2" type="primary">lysA_2</name>
    <name evidence="2" type="ORF">NCTC12965_04487</name>
</gene>
<keyword evidence="2" id="KW-0456">Lyase</keyword>
<proteinExistence type="predicted"/>
<protein>
    <submittedName>
        <fullName evidence="2">Diaminopimelate decarboxylase</fullName>
        <ecNumber evidence="2">4.1.1.20</ecNumber>
    </submittedName>
</protein>
<feature type="domain" description="Orn/DAP/Arg decarboxylase 2 N-terminal" evidence="1">
    <location>
        <begin position="43"/>
        <end position="89"/>
    </location>
</feature>
<reference evidence="2" key="1">
    <citation type="submission" date="2019-05" db="EMBL/GenBank/DDBJ databases">
        <authorList>
            <consortium name="Pathogen Informatics"/>
        </authorList>
    </citation>
    <scope>NUCLEOTIDE SEQUENCE [LARGE SCALE GENOMIC DNA]</scope>
    <source>
        <strain evidence="2">NCTC12965</strain>
    </source>
</reference>
<dbReference type="AlphaFoldDB" id="A0A4U9VB90"/>
<dbReference type="EC" id="4.1.1.20" evidence="2"/>
<dbReference type="InterPro" id="IPR022644">
    <property type="entry name" value="De-COase2_N"/>
</dbReference>
<dbReference type="InterPro" id="IPR029066">
    <property type="entry name" value="PLP-binding_barrel"/>
</dbReference>